<sequence length="79" mass="9093">MHFYPKREIGATCERGKPLKGQDKPGTPHNQRRVTEQGERKTTAGVEQTHSQRKRGERDCLSGMSGSDYRWEGKSRDYL</sequence>
<evidence type="ECO:0000313" key="3">
    <source>
        <dbReference type="Proteomes" id="UP000059188"/>
    </source>
</evidence>
<evidence type="ECO:0000256" key="1">
    <source>
        <dbReference type="SAM" id="MobiDB-lite"/>
    </source>
</evidence>
<dbReference type="EMBL" id="LN679105">
    <property type="protein sequence ID" value="CEL61729.1"/>
    <property type="molecule type" value="Genomic_DNA"/>
</dbReference>
<accession>A0A0B7FXX5</accession>
<proteinExistence type="predicted"/>
<dbReference type="AlphaFoldDB" id="A0A0B7FXX5"/>
<feature type="compositionally biased region" description="Basic and acidic residues" evidence="1">
    <location>
        <begin position="69"/>
        <end position="79"/>
    </location>
</feature>
<reference evidence="2 3" key="1">
    <citation type="submission" date="2014-11" db="EMBL/GenBank/DDBJ databases">
        <authorList>
            <person name="Wibberg Daniel"/>
        </authorList>
    </citation>
    <scope>NUCLEOTIDE SEQUENCE [LARGE SCALE GENOMIC DNA]</scope>
    <source>
        <strain evidence="2">Rhizoctonia solani AG1-IB 7/3/14</strain>
    </source>
</reference>
<name>A0A0B7FXX5_THACB</name>
<keyword evidence="3" id="KW-1185">Reference proteome</keyword>
<feature type="compositionally biased region" description="Basic and acidic residues" evidence="1">
    <location>
        <begin position="1"/>
        <end position="23"/>
    </location>
</feature>
<evidence type="ECO:0000313" key="2">
    <source>
        <dbReference type="EMBL" id="CEL61729.1"/>
    </source>
</evidence>
<feature type="compositionally biased region" description="Basic and acidic residues" evidence="1">
    <location>
        <begin position="33"/>
        <end position="42"/>
    </location>
</feature>
<protein>
    <submittedName>
        <fullName evidence="2">Uncharacterized protein</fullName>
    </submittedName>
</protein>
<dbReference type="Proteomes" id="UP000059188">
    <property type="component" value="Unassembled WGS sequence"/>
</dbReference>
<organism evidence="2 3">
    <name type="scientific">Thanatephorus cucumeris (strain AG1-IB / isolate 7/3/14)</name>
    <name type="common">Lettuce bottom rot fungus</name>
    <name type="synonym">Rhizoctonia solani</name>
    <dbReference type="NCBI Taxonomy" id="1108050"/>
    <lineage>
        <taxon>Eukaryota</taxon>
        <taxon>Fungi</taxon>
        <taxon>Dikarya</taxon>
        <taxon>Basidiomycota</taxon>
        <taxon>Agaricomycotina</taxon>
        <taxon>Agaricomycetes</taxon>
        <taxon>Cantharellales</taxon>
        <taxon>Ceratobasidiaceae</taxon>
        <taxon>Rhizoctonia</taxon>
        <taxon>Rhizoctonia solani AG-1</taxon>
    </lineage>
</organism>
<feature type="region of interest" description="Disordered" evidence="1">
    <location>
        <begin position="1"/>
        <end position="79"/>
    </location>
</feature>
<gene>
    <name evidence="2" type="ORF">RSOLAG1IB_04479</name>
</gene>